<feature type="transmembrane region" description="Helical" evidence="12">
    <location>
        <begin position="302"/>
        <end position="323"/>
    </location>
</feature>
<keyword evidence="7 12" id="KW-0408">Iron</keyword>
<comment type="pathway">
    <text evidence="10 12">Porphyrin-containing compound metabolism; heme A biosynthesis; heme A from heme O: step 1/1.</text>
</comment>
<evidence type="ECO:0000256" key="12">
    <source>
        <dbReference type="HAMAP-Rule" id="MF_01665"/>
    </source>
</evidence>
<evidence type="ECO:0000313" key="13">
    <source>
        <dbReference type="EMBL" id="GGN40879.1"/>
    </source>
</evidence>
<comment type="catalytic activity">
    <reaction evidence="11">
        <text>Fe(II)-heme o + 2 A + H2O = Fe(II)-heme a + 2 AH2</text>
        <dbReference type="Rhea" id="RHEA:63388"/>
        <dbReference type="ChEBI" id="CHEBI:13193"/>
        <dbReference type="ChEBI" id="CHEBI:15377"/>
        <dbReference type="ChEBI" id="CHEBI:17499"/>
        <dbReference type="ChEBI" id="CHEBI:60530"/>
        <dbReference type="ChEBI" id="CHEBI:61715"/>
        <dbReference type="EC" id="1.17.99.9"/>
    </reaction>
    <physiologicalReaction direction="left-to-right" evidence="11">
        <dbReference type="Rhea" id="RHEA:63389"/>
    </physiologicalReaction>
</comment>
<evidence type="ECO:0000256" key="5">
    <source>
        <dbReference type="ARBA" id="ARBA00022989"/>
    </source>
</evidence>
<keyword evidence="3 12" id="KW-0812">Transmembrane</keyword>
<keyword evidence="4 12" id="KW-0479">Metal-binding</keyword>
<dbReference type="InterPro" id="IPR023754">
    <property type="entry name" value="HemeA_Synthase_type2"/>
</dbReference>
<comment type="cofactor">
    <cofactor evidence="1 12">
        <name>heme b</name>
        <dbReference type="ChEBI" id="CHEBI:60344"/>
    </cofactor>
</comment>
<name>A0ABQ2J7F0_9SPHN</name>
<reference evidence="14" key="1">
    <citation type="journal article" date="2019" name="Int. J. Syst. Evol. Microbiol.">
        <title>The Global Catalogue of Microorganisms (GCM) 10K type strain sequencing project: providing services to taxonomists for standard genome sequencing and annotation.</title>
        <authorList>
            <consortium name="The Broad Institute Genomics Platform"/>
            <consortium name="The Broad Institute Genome Sequencing Center for Infectious Disease"/>
            <person name="Wu L."/>
            <person name="Ma J."/>
        </authorList>
    </citation>
    <scope>NUCLEOTIDE SEQUENCE [LARGE SCALE GENOMIC DNA]</scope>
    <source>
        <strain evidence="14">CGMCC 1.6784</strain>
    </source>
</reference>
<dbReference type="RefSeq" id="WP_188817376.1">
    <property type="nucleotide sequence ID" value="NZ_BMLK01000001.1"/>
</dbReference>
<feature type="transmembrane region" description="Helical" evidence="12">
    <location>
        <begin position="20"/>
        <end position="39"/>
    </location>
</feature>
<evidence type="ECO:0000256" key="2">
    <source>
        <dbReference type="ARBA" id="ARBA00004141"/>
    </source>
</evidence>
<evidence type="ECO:0000256" key="10">
    <source>
        <dbReference type="ARBA" id="ARBA00044501"/>
    </source>
</evidence>
<keyword evidence="8 12" id="KW-0350">Heme biosynthesis</keyword>
<dbReference type="EMBL" id="BMLK01000001">
    <property type="protein sequence ID" value="GGN40879.1"/>
    <property type="molecule type" value="Genomic_DNA"/>
</dbReference>
<evidence type="ECO:0000256" key="4">
    <source>
        <dbReference type="ARBA" id="ARBA00022723"/>
    </source>
</evidence>
<keyword evidence="14" id="KW-1185">Reference proteome</keyword>
<comment type="caution">
    <text evidence="13">The sequence shown here is derived from an EMBL/GenBank/DDBJ whole genome shotgun (WGS) entry which is preliminary data.</text>
</comment>
<dbReference type="EC" id="1.17.99.9" evidence="12"/>
<feature type="transmembrane region" description="Helical" evidence="12">
    <location>
        <begin position="329"/>
        <end position="352"/>
    </location>
</feature>
<dbReference type="PANTHER" id="PTHR23289">
    <property type="entry name" value="CYTOCHROME C OXIDASE ASSEMBLY PROTEIN COX15"/>
    <property type="match status" value="1"/>
</dbReference>
<keyword evidence="9 12" id="KW-0472">Membrane</keyword>
<evidence type="ECO:0000256" key="9">
    <source>
        <dbReference type="ARBA" id="ARBA00023136"/>
    </source>
</evidence>
<dbReference type="HAMAP" id="MF_01665">
    <property type="entry name" value="HemeA_synth_type2"/>
    <property type="match status" value="1"/>
</dbReference>
<comment type="function">
    <text evidence="12">Catalyzes the conversion of heme O to heme A by two successive hydroxylations of the methyl group at C8. The first hydroxylation forms heme I, the second hydroxylation results in an unstable dihydroxymethyl group, which spontaneously dehydrates, resulting in the formyl group of heme A.</text>
</comment>
<evidence type="ECO:0000256" key="6">
    <source>
        <dbReference type="ARBA" id="ARBA00023002"/>
    </source>
</evidence>
<feature type="binding site" description="axial binding residue" evidence="12">
    <location>
        <position position="277"/>
    </location>
    <ligand>
        <name>heme</name>
        <dbReference type="ChEBI" id="CHEBI:30413"/>
    </ligand>
    <ligandPart>
        <name>Fe</name>
        <dbReference type="ChEBI" id="CHEBI:18248"/>
    </ligandPart>
</feature>
<dbReference type="Pfam" id="PF02628">
    <property type="entry name" value="COX15-CtaA"/>
    <property type="match status" value="1"/>
</dbReference>
<keyword evidence="12" id="KW-1003">Cell membrane</keyword>
<evidence type="ECO:0000256" key="1">
    <source>
        <dbReference type="ARBA" id="ARBA00001970"/>
    </source>
</evidence>
<evidence type="ECO:0000313" key="14">
    <source>
        <dbReference type="Proteomes" id="UP000605099"/>
    </source>
</evidence>
<feature type="transmembrane region" description="Helical" evidence="12">
    <location>
        <begin position="106"/>
        <end position="124"/>
    </location>
</feature>
<comment type="similarity">
    <text evidence="12">Belongs to the COX15/CtaA family. Type 2 subfamily.</text>
</comment>
<gene>
    <name evidence="12 13" type="primary">ctaA</name>
    <name evidence="13" type="ORF">GCM10011349_02200</name>
</gene>
<feature type="transmembrane region" description="Helical" evidence="12">
    <location>
        <begin position="174"/>
        <end position="192"/>
    </location>
</feature>
<proteinExistence type="inferred from homology"/>
<keyword evidence="6 12" id="KW-0560">Oxidoreductase</keyword>
<evidence type="ECO:0000256" key="8">
    <source>
        <dbReference type="ARBA" id="ARBA00023133"/>
    </source>
</evidence>
<organism evidence="13 14">
    <name type="scientific">Novosphingobium indicum</name>
    <dbReference type="NCBI Taxonomy" id="462949"/>
    <lineage>
        <taxon>Bacteria</taxon>
        <taxon>Pseudomonadati</taxon>
        <taxon>Pseudomonadota</taxon>
        <taxon>Alphaproteobacteria</taxon>
        <taxon>Sphingomonadales</taxon>
        <taxon>Sphingomonadaceae</taxon>
        <taxon>Novosphingobium</taxon>
    </lineage>
</organism>
<dbReference type="PANTHER" id="PTHR23289:SF2">
    <property type="entry name" value="CYTOCHROME C OXIDASE ASSEMBLY PROTEIN COX15 HOMOLOG"/>
    <property type="match status" value="1"/>
</dbReference>
<feature type="transmembrane region" description="Helical" evidence="12">
    <location>
        <begin position="279"/>
        <end position="295"/>
    </location>
</feature>
<evidence type="ECO:0000256" key="3">
    <source>
        <dbReference type="ARBA" id="ARBA00022692"/>
    </source>
</evidence>
<feature type="transmembrane region" description="Helical" evidence="12">
    <location>
        <begin position="204"/>
        <end position="226"/>
    </location>
</feature>
<dbReference type="Proteomes" id="UP000605099">
    <property type="component" value="Unassembled WGS sequence"/>
</dbReference>
<comment type="subcellular location">
    <subcellularLocation>
        <location evidence="12">Cell membrane</location>
        <topology evidence="12">Multi-pass membrane protein</topology>
    </subcellularLocation>
    <subcellularLocation>
        <location evidence="2">Membrane</location>
        <topology evidence="2">Multi-pass membrane protein</topology>
    </subcellularLocation>
</comment>
<accession>A0ABQ2J7F0</accession>
<evidence type="ECO:0000256" key="11">
    <source>
        <dbReference type="ARBA" id="ARBA00048044"/>
    </source>
</evidence>
<protein>
    <recommendedName>
        <fullName evidence="12">Heme A synthase</fullName>
        <shortName evidence="12">HAS</shortName>
        <ecNumber evidence="12">1.17.99.9</ecNumber>
    </recommendedName>
    <alternativeName>
        <fullName evidence="12">Cytochrome aa3-controlling protein</fullName>
    </alternativeName>
</protein>
<feature type="binding site" description="axial binding residue" evidence="12">
    <location>
        <position position="334"/>
    </location>
    <ligand>
        <name>heme</name>
        <dbReference type="ChEBI" id="CHEBI:30413"/>
    </ligand>
    <ligandPart>
        <name>Fe</name>
        <dbReference type="ChEBI" id="CHEBI:18248"/>
    </ligandPart>
</feature>
<evidence type="ECO:0000256" key="7">
    <source>
        <dbReference type="ARBA" id="ARBA00023004"/>
    </source>
</evidence>
<dbReference type="InterPro" id="IPR003780">
    <property type="entry name" value="COX15/CtaA_fam"/>
</dbReference>
<keyword evidence="5 12" id="KW-1133">Transmembrane helix</keyword>
<comment type="subunit">
    <text evidence="12">Interacts with CtaB.</text>
</comment>
<sequence>MKVTDGRPLIGTTDDITPMVRWLQIVAALVILIVAVGGITRLTESGLSITQWKPITGAIPPLTDAQWQAEFADYKKIPQYLDINGPAGMTLAQYKFIYFWEWVHRLLARIIGLAFALPLAWFWYKRTIPLGYKPRLLALLALGGLQGAVGWWMVSSGLTPEAADRVSHFRLAAHLLVALTTLGGLVWTALDLKNLRVGEPPVHITRFGVVTLLVLLFQLLMGAMVAGMRAGYVAGAGWFSLDAWPLMQGRFFPEGVDWSGGFFHALFNDPYLTHLVHRWWAWVVVAVLIVMARRLRDRRQRIISVAIHMAFGLQIVLGISTIWSGVALWLAVAHQLCGALLVAATVWGAHALGRRDPVNLLSAP</sequence>
<feature type="transmembrane region" description="Helical" evidence="12">
    <location>
        <begin position="136"/>
        <end position="154"/>
    </location>
</feature>